<organism evidence="10 11">
    <name type="scientific">Kitasatospora cheerisanensis KCTC 2395</name>
    <dbReference type="NCBI Taxonomy" id="1348663"/>
    <lineage>
        <taxon>Bacteria</taxon>
        <taxon>Bacillati</taxon>
        <taxon>Actinomycetota</taxon>
        <taxon>Actinomycetes</taxon>
        <taxon>Kitasatosporales</taxon>
        <taxon>Streptomycetaceae</taxon>
        <taxon>Kitasatospora</taxon>
    </lineage>
</organism>
<evidence type="ECO:0000256" key="8">
    <source>
        <dbReference type="SAM" id="MobiDB-lite"/>
    </source>
</evidence>
<name>A0A066YYR4_9ACTN</name>
<sequence>MPETSLGPDVQPENGVDRKAAAGRSRFSLDPENWPTRVLAPLGYWACTRLIMAAMVFSALSNHENANGEVHKLYQKWAHILGGGSYPIGDPTWQYPPGAAGVVLAPEAVPGTNYVQGFVIVTLLADLLVVSVLLRHGARPGRRLAGAWCWVLAMPLMLFIPYARYDIIVTMFAVLALMSLQRRPWLGGGIAALGAMVKVWPAFAVFGAPRGRDLRSVVVGFVASAAALTAICVLLFEGPFDFLNAQGNRGIEFESVPGSLLLIARHFGYEGGILYRYGSLEIVGPYVDTISKLMVLLTVAGFVWLLWWRIRARVFTPSTPADAAMAALLVFVTTSRVISPQYLIWLFGVGAVCLTFRCTTQRPVVVLLMAATALTSVEFPLFWQDVIAGNAGLGAVLVVRNVLLAAATLLSCVRLWRATASRAARSATVKSQ</sequence>
<evidence type="ECO:0000256" key="2">
    <source>
        <dbReference type="ARBA" id="ARBA00022475"/>
    </source>
</evidence>
<evidence type="ECO:0008006" key="12">
    <source>
        <dbReference type="Google" id="ProtNLM"/>
    </source>
</evidence>
<keyword evidence="2" id="KW-1003">Cell membrane</keyword>
<keyword evidence="4 9" id="KW-0812">Transmembrane</keyword>
<keyword evidence="11" id="KW-1185">Reference proteome</keyword>
<keyword evidence="3" id="KW-0808">Transferase</keyword>
<dbReference type="OrthoDB" id="4099703at2"/>
<evidence type="ECO:0000313" key="11">
    <source>
        <dbReference type="Proteomes" id="UP000027178"/>
    </source>
</evidence>
<feature type="transmembrane region" description="Helical" evidence="9">
    <location>
        <begin position="146"/>
        <end position="165"/>
    </location>
</feature>
<dbReference type="InterPro" id="IPR018584">
    <property type="entry name" value="GT87"/>
</dbReference>
<gene>
    <name evidence="10" type="ORF">KCH_32330</name>
</gene>
<dbReference type="AlphaFoldDB" id="A0A066YYR4"/>
<feature type="transmembrane region" description="Helical" evidence="9">
    <location>
        <begin position="114"/>
        <end position="134"/>
    </location>
</feature>
<evidence type="ECO:0000256" key="1">
    <source>
        <dbReference type="ARBA" id="ARBA00004651"/>
    </source>
</evidence>
<comment type="subcellular location">
    <subcellularLocation>
        <location evidence="1">Cell membrane</location>
        <topology evidence="1">Multi-pass membrane protein</topology>
    </subcellularLocation>
</comment>
<proteinExistence type="inferred from homology"/>
<keyword evidence="5 9" id="KW-1133">Transmembrane helix</keyword>
<keyword evidence="6 9" id="KW-0472">Membrane</keyword>
<dbReference type="eggNOG" id="COG5650">
    <property type="taxonomic scope" value="Bacteria"/>
</dbReference>
<feature type="transmembrane region" description="Helical" evidence="9">
    <location>
        <begin position="218"/>
        <end position="236"/>
    </location>
</feature>
<comment type="similarity">
    <text evidence="7">Belongs to the glycosyltransferase 87 family.</text>
</comment>
<evidence type="ECO:0000313" key="10">
    <source>
        <dbReference type="EMBL" id="KDN85134.1"/>
    </source>
</evidence>
<comment type="caution">
    <text evidence="10">The sequence shown here is derived from an EMBL/GenBank/DDBJ whole genome shotgun (WGS) entry which is preliminary data.</text>
</comment>
<dbReference type="HOGENOM" id="CLU_035797_1_0_11"/>
<evidence type="ECO:0000256" key="9">
    <source>
        <dbReference type="SAM" id="Phobius"/>
    </source>
</evidence>
<feature type="region of interest" description="Disordered" evidence="8">
    <location>
        <begin position="1"/>
        <end position="22"/>
    </location>
</feature>
<dbReference type="Pfam" id="PF09594">
    <property type="entry name" value="GT87"/>
    <property type="match status" value="1"/>
</dbReference>
<dbReference type="GO" id="GO:0016758">
    <property type="term" value="F:hexosyltransferase activity"/>
    <property type="evidence" value="ECO:0007669"/>
    <property type="project" value="InterPro"/>
</dbReference>
<dbReference type="EMBL" id="JNBY01000087">
    <property type="protein sequence ID" value="KDN85134.1"/>
    <property type="molecule type" value="Genomic_DNA"/>
</dbReference>
<reference evidence="10 11" key="1">
    <citation type="submission" date="2014-05" db="EMBL/GenBank/DDBJ databases">
        <title>Draft Genome Sequence of Kitasatospora cheerisanensis KCTC 2395.</title>
        <authorList>
            <person name="Nam D.H."/>
        </authorList>
    </citation>
    <scope>NUCLEOTIDE SEQUENCE [LARGE SCALE GENOMIC DNA]</scope>
    <source>
        <strain evidence="10 11">KCTC 2395</strain>
    </source>
</reference>
<evidence type="ECO:0000256" key="5">
    <source>
        <dbReference type="ARBA" id="ARBA00022989"/>
    </source>
</evidence>
<evidence type="ECO:0000256" key="3">
    <source>
        <dbReference type="ARBA" id="ARBA00022679"/>
    </source>
</evidence>
<evidence type="ECO:0000256" key="6">
    <source>
        <dbReference type="ARBA" id="ARBA00023136"/>
    </source>
</evidence>
<feature type="transmembrane region" description="Helical" evidence="9">
    <location>
        <begin position="289"/>
        <end position="307"/>
    </location>
</feature>
<feature type="transmembrane region" description="Helical" evidence="9">
    <location>
        <begin position="364"/>
        <end position="383"/>
    </location>
</feature>
<protein>
    <recommendedName>
        <fullName evidence="12">Integral membrane protein</fullName>
    </recommendedName>
</protein>
<dbReference type="PATRIC" id="fig|1348663.4.peg.3108"/>
<dbReference type="RefSeq" id="WP_051653105.1">
    <property type="nucleotide sequence ID" value="NZ_KK853997.1"/>
</dbReference>
<accession>A0A066YYR4</accession>
<evidence type="ECO:0000256" key="4">
    <source>
        <dbReference type="ARBA" id="ARBA00022692"/>
    </source>
</evidence>
<dbReference type="GO" id="GO:0005886">
    <property type="term" value="C:plasma membrane"/>
    <property type="evidence" value="ECO:0007669"/>
    <property type="project" value="UniProtKB-SubCell"/>
</dbReference>
<feature type="transmembrane region" description="Helical" evidence="9">
    <location>
        <begin position="185"/>
        <end position="206"/>
    </location>
</feature>
<feature type="transmembrane region" description="Helical" evidence="9">
    <location>
        <begin position="395"/>
        <end position="416"/>
    </location>
</feature>
<dbReference type="Proteomes" id="UP000027178">
    <property type="component" value="Unassembled WGS sequence"/>
</dbReference>
<evidence type="ECO:0000256" key="7">
    <source>
        <dbReference type="ARBA" id="ARBA00024033"/>
    </source>
</evidence>